<organism evidence="2 3">
    <name type="scientific">Heterorhabditis bacteriophora</name>
    <name type="common">Entomopathogenic nematode worm</name>
    <dbReference type="NCBI Taxonomy" id="37862"/>
    <lineage>
        <taxon>Eukaryota</taxon>
        <taxon>Metazoa</taxon>
        <taxon>Ecdysozoa</taxon>
        <taxon>Nematoda</taxon>
        <taxon>Chromadorea</taxon>
        <taxon>Rhabditida</taxon>
        <taxon>Rhabditina</taxon>
        <taxon>Rhabditomorpha</taxon>
        <taxon>Strongyloidea</taxon>
        <taxon>Heterorhabditidae</taxon>
        <taxon>Heterorhabditis</taxon>
    </lineage>
</organism>
<dbReference type="AlphaFoldDB" id="A0A1I7XKI0"/>
<accession>A0A1I7XKI0</accession>
<evidence type="ECO:0000256" key="1">
    <source>
        <dbReference type="ARBA" id="ARBA00022574"/>
    </source>
</evidence>
<dbReference type="PANTHER" id="PTHR46108:SF4">
    <property type="entry name" value="BLUE CHEESE"/>
    <property type="match status" value="1"/>
</dbReference>
<evidence type="ECO:0000313" key="3">
    <source>
        <dbReference type="WBParaSite" id="Hba_18032"/>
    </source>
</evidence>
<dbReference type="Proteomes" id="UP000095283">
    <property type="component" value="Unplaced"/>
</dbReference>
<keyword evidence="1" id="KW-0853">WD repeat</keyword>
<dbReference type="PANTHER" id="PTHR46108">
    <property type="entry name" value="BLUE CHEESE"/>
    <property type="match status" value="1"/>
</dbReference>
<name>A0A1I7XKI0_HETBA</name>
<evidence type="ECO:0000313" key="2">
    <source>
        <dbReference type="Proteomes" id="UP000095283"/>
    </source>
</evidence>
<dbReference type="InterPro" id="IPR051944">
    <property type="entry name" value="BEACH_domain_protein"/>
</dbReference>
<protein>
    <submittedName>
        <fullName evidence="3">Anaphase-promoting complex subunit 1</fullName>
    </submittedName>
</protein>
<reference evidence="3" key="1">
    <citation type="submission" date="2016-11" db="UniProtKB">
        <authorList>
            <consortium name="WormBaseParasite"/>
        </authorList>
    </citation>
    <scope>IDENTIFICATION</scope>
</reference>
<proteinExistence type="predicted"/>
<keyword evidence="2" id="KW-1185">Reference proteome</keyword>
<sequence>MDEEIQLGISSDVMWSSSERPLEEGIVSWTSSILVHPGAVLSILSLLPSIYSSDSRWMVGAQYYCSLLLKALLKPERNQQLMCQVDMPRHLLTIASKLFLCENHILLQPFYYILERLSYQAMQPNQLRRFLRLDLPLCCRNLDETVDDVPVRANEGGPVPLQRVKALVSMMTPRDQRLSHAPSFVELDMAMEGFGALFIPSLAPMFSSSRTERVFPPLGGLTFSTWMYIDSLSDKRVDAHPIRLLTLTRTRRKMKIAKYPSEKVIRIAMADILRVMEWTHICIVLTRSVLKPSQAMVFINGRLLTSQRLQYIVQTAGGAATQLAHTHAVNAVMGTLPAIRRPSKLRYRIASTFLIEEPLSPDTVRSLFCLQPHYVGNLQTAGLEGNALVQEERLGISLNDNSTPLRILLNTAAHAPGAGRAFGAVVIGYLGMRSFTPRPVPRLLDSMGGFACLYGLVAMATDSEGLYASLKAVVSAVRSNSNLQTTLHTSRAYQTLAVLLEDKASLLNSHIMHMVFSMVGTLDTTREIATIPNAQAFEDLLCDLDVWNKAPEEQHRLLYEHFYELITE</sequence>
<dbReference type="WBParaSite" id="Hba_18032">
    <property type="protein sequence ID" value="Hba_18032"/>
    <property type="gene ID" value="Hba_18032"/>
</dbReference>